<evidence type="ECO:0000313" key="1">
    <source>
        <dbReference type="EMBL" id="OHX13162.1"/>
    </source>
</evidence>
<protein>
    <recommendedName>
        <fullName evidence="3">YqjK-like protein</fullName>
    </recommendedName>
</protein>
<dbReference type="RefSeq" id="WP_071115528.1">
    <property type="nucleotide sequence ID" value="NZ_MKCS01000001.1"/>
</dbReference>
<accession>A0A1S1X0X4</accession>
<proteinExistence type="predicted"/>
<organism evidence="1 2">
    <name type="scientific">Chromobacterium sphagni</name>
    <dbReference type="NCBI Taxonomy" id="1903179"/>
    <lineage>
        <taxon>Bacteria</taxon>
        <taxon>Pseudomonadati</taxon>
        <taxon>Pseudomonadota</taxon>
        <taxon>Betaproteobacteria</taxon>
        <taxon>Neisseriales</taxon>
        <taxon>Chromobacteriaceae</taxon>
        <taxon>Chromobacterium</taxon>
    </lineage>
</organism>
<evidence type="ECO:0000313" key="2">
    <source>
        <dbReference type="Proteomes" id="UP000180088"/>
    </source>
</evidence>
<dbReference type="Proteomes" id="UP000180088">
    <property type="component" value="Unassembled WGS sequence"/>
</dbReference>
<evidence type="ECO:0008006" key="3">
    <source>
        <dbReference type="Google" id="ProtNLM"/>
    </source>
</evidence>
<reference evidence="1 2" key="1">
    <citation type="submission" date="2016-09" db="EMBL/GenBank/DDBJ databases">
        <title>Chromobacterium muskegensis sp. nov., an insecticidal bacterium isolated from Sphagnum bogs.</title>
        <authorList>
            <person name="Sparks M.E."/>
            <person name="Blackburn M.B."/>
            <person name="Gundersen-Rindal D.E."/>
            <person name="Mitchell A."/>
            <person name="Farrar R."/>
            <person name="Kuhar D."/>
        </authorList>
    </citation>
    <scope>NUCLEOTIDE SEQUENCE [LARGE SCALE GENOMIC DNA]</scope>
    <source>
        <strain evidence="1 2">37-2</strain>
    </source>
</reference>
<gene>
    <name evidence="1" type="ORF">BI347_06340</name>
</gene>
<dbReference type="STRING" id="1903179.BI347_06340"/>
<name>A0A1S1X0X4_9NEIS</name>
<dbReference type="EMBL" id="MKCS01000001">
    <property type="protein sequence ID" value="OHX13162.1"/>
    <property type="molecule type" value="Genomic_DNA"/>
</dbReference>
<sequence length="90" mass="10626">MSPQDRALRKQLLLMKGEALRLKLRLEKERLCQPWQAAGASVGLLAENQQLQRWLSLLEDWIPSARLRRLLKAGGSGWLLWRLARRWLRR</sequence>
<comment type="caution">
    <text evidence="1">The sequence shown here is derived from an EMBL/GenBank/DDBJ whole genome shotgun (WGS) entry which is preliminary data.</text>
</comment>
<dbReference type="AlphaFoldDB" id="A0A1S1X0X4"/>
<dbReference type="OrthoDB" id="8596164at2"/>